<feature type="transmembrane region" description="Helical" evidence="5">
    <location>
        <begin position="352"/>
        <end position="375"/>
    </location>
</feature>
<dbReference type="PANTHER" id="PTHR32234">
    <property type="entry name" value="THIOL:DISULFIDE INTERCHANGE PROTEIN DSBD"/>
    <property type="match status" value="1"/>
</dbReference>
<dbReference type="SUPFAM" id="SSF52833">
    <property type="entry name" value="Thioredoxin-like"/>
    <property type="match status" value="1"/>
</dbReference>
<evidence type="ECO:0000256" key="2">
    <source>
        <dbReference type="ARBA" id="ARBA00022692"/>
    </source>
</evidence>
<dbReference type="GO" id="GO:0017004">
    <property type="term" value="P:cytochrome complex assembly"/>
    <property type="evidence" value="ECO:0007669"/>
    <property type="project" value="InterPro"/>
</dbReference>
<dbReference type="EC" id="1.8.1.8" evidence="8"/>
<dbReference type="InterPro" id="IPR028250">
    <property type="entry name" value="DsbDN"/>
</dbReference>
<feature type="transmembrane region" description="Helical" evidence="5">
    <location>
        <begin position="239"/>
        <end position="261"/>
    </location>
</feature>
<feature type="domain" description="Cytochrome C biogenesis protein transmembrane" evidence="6">
    <location>
        <begin position="195"/>
        <end position="407"/>
    </location>
</feature>
<protein>
    <submittedName>
        <fullName evidence="8">Thiol:disulfide interchange protein DsbD</fullName>
        <ecNumber evidence="8">1.8.1.8</ecNumber>
    </submittedName>
</protein>
<feature type="domain" description="Thiol:disulfide interchange protein DsbD N-terminal" evidence="7">
    <location>
        <begin position="34"/>
        <end position="141"/>
    </location>
</feature>
<comment type="caution">
    <text evidence="8">The sequence shown here is derived from an EMBL/GenBank/DDBJ whole genome shotgun (WGS) entry which is preliminary data.</text>
</comment>
<dbReference type="PANTHER" id="PTHR32234:SF0">
    <property type="entry name" value="THIOL:DISULFIDE INTERCHANGE PROTEIN DSBD"/>
    <property type="match status" value="1"/>
</dbReference>
<reference evidence="8" key="1">
    <citation type="submission" date="2019-08" db="EMBL/GenBank/DDBJ databases">
        <authorList>
            <person name="Kucharzyk K."/>
            <person name="Murdoch R.W."/>
            <person name="Higgins S."/>
            <person name="Loffler F."/>
        </authorList>
    </citation>
    <scope>NUCLEOTIDE SEQUENCE</scope>
</reference>
<keyword evidence="3 5" id="KW-1133">Transmembrane helix</keyword>
<dbReference type="Gene3D" id="2.60.40.1250">
    <property type="entry name" value="Thiol:disulfide interchange protein DsbD, N-terminal domain"/>
    <property type="match status" value="1"/>
</dbReference>
<evidence type="ECO:0000259" key="7">
    <source>
        <dbReference type="Pfam" id="PF11412"/>
    </source>
</evidence>
<evidence type="ECO:0000313" key="8">
    <source>
        <dbReference type="EMBL" id="MPL76881.1"/>
    </source>
</evidence>
<dbReference type="Pfam" id="PF02683">
    <property type="entry name" value="DsbD_TM"/>
    <property type="match status" value="1"/>
</dbReference>
<feature type="transmembrane region" description="Helical" evidence="5">
    <location>
        <begin position="194"/>
        <end position="218"/>
    </location>
</feature>
<feature type="transmembrane region" description="Helical" evidence="5">
    <location>
        <begin position="273"/>
        <end position="294"/>
    </location>
</feature>
<name>A0A644UDE8_9ZZZZ</name>
<evidence type="ECO:0000259" key="6">
    <source>
        <dbReference type="Pfam" id="PF02683"/>
    </source>
</evidence>
<evidence type="ECO:0000256" key="4">
    <source>
        <dbReference type="ARBA" id="ARBA00023136"/>
    </source>
</evidence>
<dbReference type="GO" id="GO:0045454">
    <property type="term" value="P:cell redox homeostasis"/>
    <property type="evidence" value="ECO:0007669"/>
    <property type="project" value="TreeGrafter"/>
</dbReference>
<gene>
    <name evidence="8" type="primary">dsbD_8</name>
    <name evidence="8" type="ORF">SDC9_22732</name>
</gene>
<dbReference type="GO" id="GO:0047134">
    <property type="term" value="F:protein-disulfide reductase [NAD(P)H] activity"/>
    <property type="evidence" value="ECO:0007669"/>
    <property type="project" value="UniProtKB-EC"/>
</dbReference>
<sequence length="675" mass="75670">MKQLKFTLTLVAIMLFASSVFSQAKWDFKTKKINDSISELQLKVKLGDGWHIYSQYTKGTELPIVFEFEKSNDYQRIGKVLEPKAIAEYDKYAKDTTKHFGGTVLFRQKIKVRSEKDFKVKGSVNFQLCEKGSCIPPEDVAFSFDVKGNPKASQMTEVISETETQTSTQTQADVQTQTSTTIQAQESKKEDNSMLMVFLISLGAGLLTLVTPCVFPMVPMTISFFMKGKKSKKQGLKEAFFFGGSIIFMFAVIGLVLTLLLGKDAMYLISTHWVPNMLFFIIFMLFAFSFFGMFEITLPSSWINKSDKNADKGGYLGAFFIALTTVLVSFSCTGPILGAALMGVASSSTNSLVFLISMIGFSIGFALPFTLLAMFPQMLSKMKSGSWLNTTKIVFGFLEIALGLKFLSMADLSANWGLLDRETYLVLWIIIFTLLGFYLLGKLKFKGDNDLEQIGVGRLFLSIITFSFALYMIPGLWGAPLKAISGYVPPMTTQDFNIERSIVENAGNVSSTEANPNSLPANRKYTDQLHFPTGFEGFFDLEEAKAYAKQVGKPIFIDFTGKTCANCREMEYYVWEDKQVKKILTQDYVMVALYADANFIKLPENEWVTLKDGTVAKTLGKKNHNYQMEHFNANAQPLYVLMSADGKVLNTPKGYDRNVDNFIKFLEEGKANFKK</sequence>
<dbReference type="Pfam" id="PF11412">
    <property type="entry name" value="DsbD_N"/>
    <property type="match status" value="1"/>
</dbReference>
<keyword evidence="4 5" id="KW-0472">Membrane</keyword>
<feature type="transmembrane region" description="Helical" evidence="5">
    <location>
        <begin position="455"/>
        <end position="477"/>
    </location>
</feature>
<organism evidence="8">
    <name type="scientific">bioreactor metagenome</name>
    <dbReference type="NCBI Taxonomy" id="1076179"/>
    <lineage>
        <taxon>unclassified sequences</taxon>
        <taxon>metagenomes</taxon>
        <taxon>ecological metagenomes</taxon>
    </lineage>
</organism>
<keyword evidence="8" id="KW-0560">Oxidoreductase</keyword>
<feature type="transmembrane region" description="Helical" evidence="5">
    <location>
        <begin position="315"/>
        <end position="340"/>
    </location>
</feature>
<feature type="transmembrane region" description="Helical" evidence="5">
    <location>
        <begin position="387"/>
        <end position="404"/>
    </location>
</feature>
<dbReference type="InterPro" id="IPR003834">
    <property type="entry name" value="Cyt_c_assmbl_TM_dom"/>
</dbReference>
<dbReference type="InterPro" id="IPR036249">
    <property type="entry name" value="Thioredoxin-like_sf"/>
</dbReference>
<evidence type="ECO:0000256" key="3">
    <source>
        <dbReference type="ARBA" id="ARBA00022989"/>
    </source>
</evidence>
<proteinExistence type="predicted"/>
<comment type="subcellular location">
    <subcellularLocation>
        <location evidence="1">Membrane</location>
        <topology evidence="1">Multi-pass membrane protein</topology>
    </subcellularLocation>
</comment>
<dbReference type="InterPro" id="IPR036929">
    <property type="entry name" value="DsbDN_sf"/>
</dbReference>
<feature type="transmembrane region" description="Helical" evidence="5">
    <location>
        <begin position="424"/>
        <end position="443"/>
    </location>
</feature>
<dbReference type="EMBL" id="VSSQ01000101">
    <property type="protein sequence ID" value="MPL76881.1"/>
    <property type="molecule type" value="Genomic_DNA"/>
</dbReference>
<keyword evidence="2 5" id="KW-0812">Transmembrane</keyword>
<evidence type="ECO:0000256" key="1">
    <source>
        <dbReference type="ARBA" id="ARBA00004141"/>
    </source>
</evidence>
<dbReference type="GO" id="GO:0016020">
    <property type="term" value="C:membrane"/>
    <property type="evidence" value="ECO:0007669"/>
    <property type="project" value="UniProtKB-SubCell"/>
</dbReference>
<dbReference type="Gene3D" id="3.40.30.10">
    <property type="entry name" value="Glutaredoxin"/>
    <property type="match status" value="1"/>
</dbReference>
<dbReference type="Pfam" id="PF13899">
    <property type="entry name" value="Thioredoxin_7"/>
    <property type="match status" value="1"/>
</dbReference>
<dbReference type="AlphaFoldDB" id="A0A644UDE8"/>
<accession>A0A644UDE8</accession>
<evidence type="ECO:0000256" key="5">
    <source>
        <dbReference type="SAM" id="Phobius"/>
    </source>
</evidence>